<reference evidence="4 5" key="1">
    <citation type="submission" date="2022-06" db="EMBL/GenBank/DDBJ databases">
        <title>Paraconexibacter antarcticus.</title>
        <authorList>
            <person name="Kim C.S."/>
        </authorList>
    </citation>
    <scope>NUCLEOTIDE SEQUENCE [LARGE SCALE GENOMIC DNA]</scope>
    <source>
        <strain evidence="4 5">02-257</strain>
    </source>
</reference>
<dbReference type="SUPFAM" id="SSF53448">
    <property type="entry name" value="Nucleotide-diphospho-sugar transferases"/>
    <property type="match status" value="1"/>
</dbReference>
<dbReference type="GO" id="GO:0016757">
    <property type="term" value="F:glycosyltransferase activity"/>
    <property type="evidence" value="ECO:0007669"/>
    <property type="project" value="UniProtKB-KW"/>
</dbReference>
<feature type="domain" description="Glycosyltransferase 2-like" evidence="3">
    <location>
        <begin position="202"/>
        <end position="284"/>
    </location>
</feature>
<dbReference type="SMART" id="SM00028">
    <property type="entry name" value="TPR"/>
    <property type="match status" value="5"/>
</dbReference>
<evidence type="ECO:0000313" key="5">
    <source>
        <dbReference type="Proteomes" id="UP001056035"/>
    </source>
</evidence>
<accession>A0ABY5DUQ3</accession>
<gene>
    <name evidence="4" type="ORF">NBH00_00215</name>
</gene>
<dbReference type="CDD" id="cd02511">
    <property type="entry name" value="Beta4Glucosyltransferase"/>
    <property type="match status" value="1"/>
</dbReference>
<dbReference type="Pfam" id="PF00535">
    <property type="entry name" value="Glycos_transf_2"/>
    <property type="match status" value="1"/>
</dbReference>
<evidence type="ECO:0000259" key="3">
    <source>
        <dbReference type="Pfam" id="PF00535"/>
    </source>
</evidence>
<keyword evidence="1" id="KW-0802">TPR repeat</keyword>
<evidence type="ECO:0000256" key="1">
    <source>
        <dbReference type="PROSITE-ProRule" id="PRU00339"/>
    </source>
</evidence>
<dbReference type="EC" id="2.4.-.-" evidence="4"/>
<dbReference type="PROSITE" id="PS50005">
    <property type="entry name" value="TPR"/>
    <property type="match status" value="1"/>
</dbReference>
<dbReference type="InterPro" id="IPR029044">
    <property type="entry name" value="Nucleotide-diphossugar_trans"/>
</dbReference>
<dbReference type="RefSeq" id="WP_254571348.1">
    <property type="nucleotide sequence ID" value="NZ_CP098502.1"/>
</dbReference>
<dbReference type="Proteomes" id="UP001056035">
    <property type="component" value="Chromosome"/>
</dbReference>
<sequence>MALRLTALADADGVADPTRPTTPAPEAPSATALVTGLLDRAGAALAAGDATGWRTVFAAAADLEDRHVRHYARRLLTQAALTAEGRTPARLGPRYAAVADALLSVLEEEPREPVLLNHCGLAFFELGQLAAAEPLFTAAHRLDPQLPHAAANRDECRRRRRAGQTAPPAGLAPAVLAALRPLAARAGNVAAAARPATGQRLSLCMIVRDEEAMLGRCLDAVAGAVDEVIVVDTGSVDATVAIAEARGARVLHHTWTGDFGAARNVSFDAATGDWILYLDADEVLVDGEADALRALTGHVWREAMYLVETNHTGDLADGTAVTHDALRLFRNRPAYRFEGRIHEQIAHRLPGFLPERLERTPVRIEHFGYLGVVRDTKEKSRRNVELLERQAAEGDDTPFLHFNLGSELSAAGNHPASLAAFERAWAALKDDPALASFGFAPALAARLVREQRIAGDVARMDATVAEVLQRFPGLTDVVFEQAHAARVAGDRERATALLERCLEMGDAPSRYSSTVGCGTHLARVALGEVAREQGDLERAETLLREALALAPSFLGTVETLARVLRARGARGDEVVATIHAGVAAVTPNVRFLLAVALYETGAFAEAEAELDGVLAAQPNAAWARVALAEAQLSQDRTAAAAQTAAAVPGDSPAKAAALRTEIFARLADSDTARATAALDAPAALVLPAAERAAFLAWAGADVRVPGEAADVVCVMLDALARLERYDAFEALAAVLARTQIGARDRHERLASLYLRRGFLESAADEWITVVHTLGPDPAALRGLAAVAAGQGLDADAELFRAEADALERAAA</sequence>
<evidence type="ECO:0000256" key="2">
    <source>
        <dbReference type="SAM" id="MobiDB-lite"/>
    </source>
</evidence>
<dbReference type="InterPro" id="IPR011990">
    <property type="entry name" value="TPR-like_helical_dom_sf"/>
</dbReference>
<dbReference type="InterPro" id="IPR001173">
    <property type="entry name" value="Glyco_trans_2-like"/>
</dbReference>
<dbReference type="EMBL" id="CP098502">
    <property type="protein sequence ID" value="UTI64649.1"/>
    <property type="molecule type" value="Genomic_DNA"/>
</dbReference>
<feature type="region of interest" description="Disordered" evidence="2">
    <location>
        <begin position="8"/>
        <end position="28"/>
    </location>
</feature>
<keyword evidence="4" id="KW-0808">Transferase</keyword>
<dbReference type="SUPFAM" id="SSF48452">
    <property type="entry name" value="TPR-like"/>
    <property type="match status" value="2"/>
</dbReference>
<name>A0ABY5DUQ3_9ACTN</name>
<keyword evidence="4" id="KW-0328">Glycosyltransferase</keyword>
<dbReference type="InterPro" id="IPR019734">
    <property type="entry name" value="TPR_rpt"/>
</dbReference>
<organism evidence="4 5">
    <name type="scientific">Paraconexibacter antarcticus</name>
    <dbReference type="NCBI Taxonomy" id="2949664"/>
    <lineage>
        <taxon>Bacteria</taxon>
        <taxon>Bacillati</taxon>
        <taxon>Actinomycetota</taxon>
        <taxon>Thermoleophilia</taxon>
        <taxon>Solirubrobacterales</taxon>
        <taxon>Paraconexibacteraceae</taxon>
        <taxon>Paraconexibacter</taxon>
    </lineage>
</organism>
<dbReference type="PANTHER" id="PTHR43630:SF2">
    <property type="entry name" value="GLYCOSYLTRANSFERASE"/>
    <property type="match status" value="1"/>
</dbReference>
<dbReference type="PANTHER" id="PTHR43630">
    <property type="entry name" value="POLY-BETA-1,6-N-ACETYL-D-GLUCOSAMINE SYNTHASE"/>
    <property type="match status" value="1"/>
</dbReference>
<proteinExistence type="predicted"/>
<dbReference type="Gene3D" id="1.25.40.10">
    <property type="entry name" value="Tetratricopeptide repeat domain"/>
    <property type="match status" value="3"/>
</dbReference>
<dbReference type="Gene3D" id="3.90.550.10">
    <property type="entry name" value="Spore Coat Polysaccharide Biosynthesis Protein SpsA, Chain A"/>
    <property type="match status" value="1"/>
</dbReference>
<feature type="repeat" description="TPR" evidence="1">
    <location>
        <begin position="520"/>
        <end position="553"/>
    </location>
</feature>
<keyword evidence="5" id="KW-1185">Reference proteome</keyword>
<evidence type="ECO:0000313" key="4">
    <source>
        <dbReference type="EMBL" id="UTI64649.1"/>
    </source>
</evidence>
<protein>
    <submittedName>
        <fullName evidence="4">Glycosyltransferase</fullName>
        <ecNumber evidence="4">2.4.-.-</ecNumber>
    </submittedName>
</protein>
<dbReference type="Pfam" id="PF13181">
    <property type="entry name" value="TPR_8"/>
    <property type="match status" value="1"/>
</dbReference>